<evidence type="ECO:0000259" key="8">
    <source>
        <dbReference type="Pfam" id="PF07524"/>
    </source>
</evidence>
<evidence type="ECO:0000256" key="7">
    <source>
        <dbReference type="SAM" id="MobiDB-lite"/>
    </source>
</evidence>
<evidence type="ECO:0000256" key="5">
    <source>
        <dbReference type="ARBA" id="ARBA00023163"/>
    </source>
</evidence>
<name>A0AAE0WWZ5_9PEZI</name>
<feature type="compositionally biased region" description="Basic and acidic residues" evidence="7">
    <location>
        <begin position="1"/>
        <end position="23"/>
    </location>
</feature>
<dbReference type="Gene3D" id="1.10.20.10">
    <property type="entry name" value="Histone, subunit A"/>
    <property type="match status" value="1"/>
</dbReference>
<protein>
    <recommendedName>
        <fullName evidence="3">Transcription initiation factor TFIID subunit 8</fullName>
    </recommendedName>
</protein>
<organism evidence="10 11">
    <name type="scientific">Recurvomyces mirabilis</name>
    <dbReference type="NCBI Taxonomy" id="574656"/>
    <lineage>
        <taxon>Eukaryota</taxon>
        <taxon>Fungi</taxon>
        <taxon>Dikarya</taxon>
        <taxon>Ascomycota</taxon>
        <taxon>Pezizomycotina</taxon>
        <taxon>Dothideomycetes</taxon>
        <taxon>Dothideomycetidae</taxon>
        <taxon>Mycosphaerellales</taxon>
        <taxon>Teratosphaeriaceae</taxon>
        <taxon>Recurvomyces</taxon>
    </lineage>
</organism>
<feature type="domain" description="Bromodomain associated" evidence="8">
    <location>
        <begin position="50"/>
        <end position="112"/>
    </location>
</feature>
<feature type="region of interest" description="Disordered" evidence="7">
    <location>
        <begin position="270"/>
        <end position="311"/>
    </location>
</feature>
<dbReference type="AlphaFoldDB" id="A0AAE0WWZ5"/>
<sequence length="311" mass="33840">NIMAEKRPSPSSAARERPREKRQVVRNLQHTQHRPEHVEPVPPSAAFTQAQMLKSIGAALTAAGFDGVQPAALEMFRSHTEEYMLHFATYIRTSMNSGRRMTPIAQDFSMALSLTPNTASASLLRPQLQLPLPESISYPSIPEPDPAEPALPDFSGLLHSLTSRSQPGYIPSHFPALPPKHSWQQTPVFPKREKDVRQMREEATKEGMLAEQALRKLATAAKAGAEKAEKRRGNILSGPGKARGGVSGKWAAGKEESFADLLSDGGVVGEGGVRMGQAGDRGSNEGGTDNAVVNYDLSHWRRGGQRRGARR</sequence>
<keyword evidence="6" id="KW-0539">Nucleus</keyword>
<evidence type="ECO:0000256" key="2">
    <source>
        <dbReference type="ARBA" id="ARBA00008767"/>
    </source>
</evidence>
<evidence type="ECO:0000256" key="1">
    <source>
        <dbReference type="ARBA" id="ARBA00004123"/>
    </source>
</evidence>
<keyword evidence="5" id="KW-0804">Transcription</keyword>
<gene>
    <name evidence="10" type="ORF">LTR78_001539</name>
</gene>
<comment type="caution">
    <text evidence="10">The sequence shown here is derived from an EMBL/GenBank/DDBJ whole genome shotgun (WGS) entry which is preliminary data.</text>
</comment>
<dbReference type="GO" id="GO:0046982">
    <property type="term" value="F:protein heterodimerization activity"/>
    <property type="evidence" value="ECO:0007669"/>
    <property type="project" value="InterPro"/>
</dbReference>
<evidence type="ECO:0000313" key="11">
    <source>
        <dbReference type="Proteomes" id="UP001274830"/>
    </source>
</evidence>
<dbReference type="Pfam" id="PF10406">
    <property type="entry name" value="TAF8_C"/>
    <property type="match status" value="1"/>
</dbReference>
<dbReference type="InterPro" id="IPR009072">
    <property type="entry name" value="Histone-fold"/>
</dbReference>
<evidence type="ECO:0000256" key="3">
    <source>
        <dbReference type="ARBA" id="ARBA00017307"/>
    </source>
</evidence>
<evidence type="ECO:0000256" key="6">
    <source>
        <dbReference type="ARBA" id="ARBA00023242"/>
    </source>
</evidence>
<proteinExistence type="inferred from homology"/>
<comment type="similarity">
    <text evidence="2">Belongs to the TAF8 family.</text>
</comment>
<dbReference type="Proteomes" id="UP001274830">
    <property type="component" value="Unassembled WGS sequence"/>
</dbReference>
<feature type="region of interest" description="Disordered" evidence="7">
    <location>
        <begin position="224"/>
        <end position="248"/>
    </location>
</feature>
<dbReference type="PANTHER" id="PTHR46469">
    <property type="entry name" value="TRANSCRIPTION INITIATION FACTOR TFIID SUBUNIT 8"/>
    <property type="match status" value="1"/>
</dbReference>
<evidence type="ECO:0000313" key="10">
    <source>
        <dbReference type="EMBL" id="KAK3679086.1"/>
    </source>
</evidence>
<dbReference type="InterPro" id="IPR006565">
    <property type="entry name" value="BTP"/>
</dbReference>
<evidence type="ECO:0000256" key="4">
    <source>
        <dbReference type="ARBA" id="ARBA00023015"/>
    </source>
</evidence>
<dbReference type="CDD" id="cd08049">
    <property type="entry name" value="TAF8"/>
    <property type="match status" value="1"/>
</dbReference>
<comment type="subcellular location">
    <subcellularLocation>
        <location evidence="1">Nucleus</location>
    </subcellularLocation>
</comment>
<dbReference type="PANTHER" id="PTHR46469:SF1">
    <property type="entry name" value="TRANSCRIPTION INITIATION FACTOR TFIID SUBUNIT 8"/>
    <property type="match status" value="1"/>
</dbReference>
<feature type="domain" description="Transcription factor TFIID subunit 8 C-terminal" evidence="9">
    <location>
        <begin position="169"/>
        <end position="217"/>
    </location>
</feature>
<dbReference type="GO" id="GO:0006367">
    <property type="term" value="P:transcription initiation at RNA polymerase II promoter"/>
    <property type="evidence" value="ECO:0007669"/>
    <property type="project" value="TreeGrafter"/>
</dbReference>
<dbReference type="InterPro" id="IPR019473">
    <property type="entry name" value="TFIID_su8_C"/>
</dbReference>
<dbReference type="CDD" id="cd00076">
    <property type="entry name" value="HFD_SF"/>
    <property type="match status" value="1"/>
</dbReference>
<reference evidence="10" key="1">
    <citation type="submission" date="2023-07" db="EMBL/GenBank/DDBJ databases">
        <title>Black Yeasts Isolated from many extreme environments.</title>
        <authorList>
            <person name="Coleine C."/>
            <person name="Stajich J.E."/>
            <person name="Selbmann L."/>
        </authorList>
    </citation>
    <scope>NUCLEOTIDE SEQUENCE</scope>
    <source>
        <strain evidence="10">CCFEE 5485</strain>
    </source>
</reference>
<feature type="compositionally biased region" description="Basic residues" evidence="7">
    <location>
        <begin position="300"/>
        <end position="311"/>
    </location>
</feature>
<dbReference type="Pfam" id="PF07524">
    <property type="entry name" value="Bromo_TP"/>
    <property type="match status" value="1"/>
</dbReference>
<dbReference type="GO" id="GO:0005669">
    <property type="term" value="C:transcription factor TFIID complex"/>
    <property type="evidence" value="ECO:0007669"/>
    <property type="project" value="InterPro"/>
</dbReference>
<dbReference type="InterPro" id="IPR037818">
    <property type="entry name" value="TAF8"/>
</dbReference>
<feature type="non-terminal residue" evidence="10">
    <location>
        <position position="1"/>
    </location>
</feature>
<dbReference type="EMBL" id="JAUTXT010000003">
    <property type="protein sequence ID" value="KAK3679086.1"/>
    <property type="molecule type" value="Genomic_DNA"/>
</dbReference>
<feature type="region of interest" description="Disordered" evidence="7">
    <location>
        <begin position="1"/>
        <end position="24"/>
    </location>
</feature>
<evidence type="ECO:0000259" key="9">
    <source>
        <dbReference type="Pfam" id="PF10406"/>
    </source>
</evidence>
<keyword evidence="11" id="KW-1185">Reference proteome</keyword>
<accession>A0AAE0WWZ5</accession>
<keyword evidence="4" id="KW-0805">Transcription regulation</keyword>